<feature type="domain" description="Response regulatory" evidence="6">
    <location>
        <begin position="165"/>
        <end position="297"/>
    </location>
</feature>
<dbReference type="CDD" id="cd17546">
    <property type="entry name" value="REC_hyHK_CKI1_RcsC-like"/>
    <property type="match status" value="1"/>
</dbReference>
<name>A0AAF0V3K0_SOLVR</name>
<dbReference type="PROSITE" id="PS50110">
    <property type="entry name" value="RESPONSE_REGULATORY"/>
    <property type="match status" value="1"/>
</dbReference>
<evidence type="ECO:0000313" key="7">
    <source>
        <dbReference type="EMBL" id="WMV56589.1"/>
    </source>
</evidence>
<feature type="transmembrane region" description="Helical" evidence="5">
    <location>
        <begin position="63"/>
        <end position="87"/>
    </location>
</feature>
<evidence type="ECO:0000256" key="3">
    <source>
        <dbReference type="ARBA" id="ARBA00022553"/>
    </source>
</evidence>
<organism evidence="7 8">
    <name type="scientific">Solanum verrucosum</name>
    <dbReference type="NCBI Taxonomy" id="315347"/>
    <lineage>
        <taxon>Eukaryota</taxon>
        <taxon>Viridiplantae</taxon>
        <taxon>Streptophyta</taxon>
        <taxon>Embryophyta</taxon>
        <taxon>Tracheophyta</taxon>
        <taxon>Spermatophyta</taxon>
        <taxon>Magnoliopsida</taxon>
        <taxon>eudicotyledons</taxon>
        <taxon>Gunneridae</taxon>
        <taxon>Pentapetalae</taxon>
        <taxon>asterids</taxon>
        <taxon>lamiids</taxon>
        <taxon>Solanales</taxon>
        <taxon>Solanaceae</taxon>
        <taxon>Solanoideae</taxon>
        <taxon>Solaneae</taxon>
        <taxon>Solanum</taxon>
    </lineage>
</organism>
<feature type="modified residue" description="4-aspartylphosphate" evidence="4">
    <location>
        <position position="228"/>
    </location>
</feature>
<dbReference type="AlphaFoldDB" id="A0AAF0V3K0"/>
<dbReference type="PANTHER" id="PTHR43719:SF75">
    <property type="entry name" value="HISTIDINE KINASE CKI1"/>
    <property type="match status" value="1"/>
</dbReference>
<dbReference type="SMART" id="SM00448">
    <property type="entry name" value="REC"/>
    <property type="match status" value="1"/>
</dbReference>
<dbReference type="GO" id="GO:0004673">
    <property type="term" value="F:protein histidine kinase activity"/>
    <property type="evidence" value="ECO:0007669"/>
    <property type="project" value="UniProtKB-EC"/>
</dbReference>
<evidence type="ECO:0000313" key="8">
    <source>
        <dbReference type="Proteomes" id="UP001234989"/>
    </source>
</evidence>
<dbReference type="EMBL" id="CP133623">
    <property type="protein sequence ID" value="WMV56589.1"/>
    <property type="molecule type" value="Genomic_DNA"/>
</dbReference>
<dbReference type="Proteomes" id="UP001234989">
    <property type="component" value="Chromosome 12"/>
</dbReference>
<evidence type="ECO:0000259" key="6">
    <source>
        <dbReference type="PROSITE" id="PS50110"/>
    </source>
</evidence>
<accession>A0AAF0V3K0</accession>
<proteinExistence type="predicted"/>
<keyword evidence="8" id="KW-1185">Reference proteome</keyword>
<dbReference type="EC" id="2.7.13.3" evidence="2"/>
<evidence type="ECO:0000256" key="4">
    <source>
        <dbReference type="PROSITE-ProRule" id="PRU00169"/>
    </source>
</evidence>
<evidence type="ECO:0000256" key="2">
    <source>
        <dbReference type="ARBA" id="ARBA00012438"/>
    </source>
</evidence>
<dbReference type="Gene3D" id="3.40.50.2300">
    <property type="match status" value="1"/>
</dbReference>
<gene>
    <name evidence="7" type="ORF">MTR67_049974</name>
</gene>
<dbReference type="InterPro" id="IPR050956">
    <property type="entry name" value="2C_system_His_kinase"/>
</dbReference>
<dbReference type="GO" id="GO:0000160">
    <property type="term" value="P:phosphorelay signal transduction system"/>
    <property type="evidence" value="ECO:0007669"/>
    <property type="project" value="InterPro"/>
</dbReference>
<evidence type="ECO:0000256" key="5">
    <source>
        <dbReference type="SAM" id="Phobius"/>
    </source>
</evidence>
<dbReference type="SUPFAM" id="SSF52172">
    <property type="entry name" value="CheY-like"/>
    <property type="match status" value="1"/>
</dbReference>
<sequence>MAVPPSGPSKKHNFVPKLRFIPATVVYGSKRLSFVEVSPIKEVYVSNQEEKALLSELHRAIEFGFILAIALMVSLAISIVIYVRLAIRREKREMSLSTELVNEAARQLNERTIHEFDVYHQQQNEETFPHELPELVDAYHPRQRDVSVDVIELHSTENLPLKGKKILLIEDDATSVTISQRVITSLGAVTCICRNARESVNYVSRILSEQRDVGPSTPSPPFDFILIDCEKLKTSAFAATVCIRKDLSHYGFRIPIMALTVHSNMEVIAKIQDAEMDYYLPKPLKPDLLLEAIDYMEYRKLFRRL</sequence>
<dbReference type="InterPro" id="IPR001789">
    <property type="entry name" value="Sig_transdc_resp-reg_receiver"/>
</dbReference>
<keyword evidence="5" id="KW-0812">Transmembrane</keyword>
<comment type="catalytic activity">
    <reaction evidence="1">
        <text>ATP + protein L-histidine = ADP + protein N-phospho-L-histidine.</text>
        <dbReference type="EC" id="2.7.13.3"/>
    </reaction>
</comment>
<protein>
    <recommendedName>
        <fullName evidence="2">histidine kinase</fullName>
        <ecNumber evidence="2">2.7.13.3</ecNumber>
    </recommendedName>
</protein>
<evidence type="ECO:0000256" key="1">
    <source>
        <dbReference type="ARBA" id="ARBA00000085"/>
    </source>
</evidence>
<reference evidence="7" key="1">
    <citation type="submission" date="2023-08" db="EMBL/GenBank/DDBJ databases">
        <title>A de novo genome assembly of Solanum verrucosum Schlechtendal, a Mexican diploid species geographically isolated from the other diploid A-genome species in potato relatives.</title>
        <authorList>
            <person name="Hosaka K."/>
        </authorList>
    </citation>
    <scope>NUCLEOTIDE SEQUENCE</scope>
    <source>
        <tissue evidence="7">Young leaves</tissue>
    </source>
</reference>
<keyword evidence="5" id="KW-0472">Membrane</keyword>
<dbReference type="PANTHER" id="PTHR43719">
    <property type="entry name" value="TWO-COMPONENT HISTIDINE KINASE"/>
    <property type="match status" value="1"/>
</dbReference>
<keyword evidence="3 4" id="KW-0597">Phosphoprotein</keyword>
<keyword evidence="5" id="KW-1133">Transmembrane helix</keyword>
<dbReference type="InterPro" id="IPR011006">
    <property type="entry name" value="CheY-like_superfamily"/>
</dbReference>